<feature type="transmembrane region" description="Helical" evidence="15">
    <location>
        <begin position="139"/>
        <end position="160"/>
    </location>
</feature>
<dbReference type="InterPro" id="IPR023299">
    <property type="entry name" value="ATPase_P-typ_cyto_dom_N"/>
</dbReference>
<comment type="caution">
    <text evidence="17">The sequence shown here is derived from an EMBL/GenBank/DDBJ whole genome shotgun (WGS) entry which is preliminary data.</text>
</comment>
<dbReference type="InterPro" id="IPR036412">
    <property type="entry name" value="HAD-like_sf"/>
</dbReference>
<dbReference type="Pfam" id="PF00702">
    <property type="entry name" value="Hydrolase"/>
    <property type="match status" value="1"/>
</dbReference>
<dbReference type="SUPFAM" id="SSF55008">
    <property type="entry name" value="HMA, heavy metal-associated domain"/>
    <property type="match status" value="1"/>
</dbReference>
<dbReference type="Pfam" id="PF00122">
    <property type="entry name" value="E1-E2_ATPase"/>
    <property type="match status" value="1"/>
</dbReference>
<evidence type="ECO:0000313" key="17">
    <source>
        <dbReference type="EMBL" id="MEM5500261.1"/>
    </source>
</evidence>
<feature type="transmembrane region" description="Helical" evidence="15">
    <location>
        <begin position="107"/>
        <end position="127"/>
    </location>
</feature>
<dbReference type="SUPFAM" id="SSF56784">
    <property type="entry name" value="HAD-like"/>
    <property type="match status" value="1"/>
</dbReference>
<dbReference type="CDD" id="cd00371">
    <property type="entry name" value="HMA"/>
    <property type="match status" value="1"/>
</dbReference>
<evidence type="ECO:0000259" key="16">
    <source>
        <dbReference type="PROSITE" id="PS50846"/>
    </source>
</evidence>
<dbReference type="InterPro" id="IPR006121">
    <property type="entry name" value="HMA_dom"/>
</dbReference>
<keyword evidence="8 15" id="KW-0547">Nucleotide-binding</keyword>
<feature type="transmembrane region" description="Helical" evidence="15">
    <location>
        <begin position="682"/>
        <end position="701"/>
    </location>
</feature>
<dbReference type="InterPro" id="IPR036163">
    <property type="entry name" value="HMA_dom_sf"/>
</dbReference>
<keyword evidence="14 15" id="KW-0472">Membrane</keyword>
<dbReference type="PANTHER" id="PTHR43520:SF5">
    <property type="entry name" value="CATION-TRANSPORTING P-TYPE ATPASE-RELATED"/>
    <property type="match status" value="1"/>
</dbReference>
<organism evidence="17 18">
    <name type="scientific">Ahrensia kielensis</name>
    <dbReference type="NCBI Taxonomy" id="76980"/>
    <lineage>
        <taxon>Bacteria</taxon>
        <taxon>Pseudomonadati</taxon>
        <taxon>Pseudomonadota</taxon>
        <taxon>Alphaproteobacteria</taxon>
        <taxon>Hyphomicrobiales</taxon>
        <taxon>Ahrensiaceae</taxon>
        <taxon>Ahrensia</taxon>
    </lineage>
</organism>
<protein>
    <submittedName>
        <fullName evidence="17">Heavy metal translocating P-type ATPase</fullName>
    </submittedName>
</protein>
<dbReference type="PROSITE" id="PS50846">
    <property type="entry name" value="HMA_2"/>
    <property type="match status" value="1"/>
</dbReference>
<reference evidence="17 18" key="1">
    <citation type="submission" date="2024-03" db="EMBL/GenBank/DDBJ databases">
        <title>Community enrichment and isolation of bacterial strains for fucoidan degradation.</title>
        <authorList>
            <person name="Sichert A."/>
        </authorList>
    </citation>
    <scope>NUCLEOTIDE SEQUENCE [LARGE SCALE GENOMIC DNA]</scope>
    <source>
        <strain evidence="17 18">AS62</strain>
    </source>
</reference>
<feature type="transmembrane region" description="Helical" evidence="15">
    <location>
        <begin position="172"/>
        <end position="194"/>
    </location>
</feature>
<evidence type="ECO:0000256" key="2">
    <source>
        <dbReference type="ARBA" id="ARBA00006024"/>
    </source>
</evidence>
<dbReference type="Gene3D" id="3.30.70.100">
    <property type="match status" value="1"/>
</dbReference>
<evidence type="ECO:0000256" key="5">
    <source>
        <dbReference type="ARBA" id="ARBA00022553"/>
    </source>
</evidence>
<keyword evidence="13" id="KW-0406">Ion transport</keyword>
<dbReference type="SUPFAM" id="SSF81665">
    <property type="entry name" value="Calcium ATPase, transmembrane domain M"/>
    <property type="match status" value="1"/>
</dbReference>
<evidence type="ECO:0000256" key="12">
    <source>
        <dbReference type="ARBA" id="ARBA00022989"/>
    </source>
</evidence>
<evidence type="ECO:0000313" key="18">
    <source>
        <dbReference type="Proteomes" id="UP001477870"/>
    </source>
</evidence>
<evidence type="ECO:0000256" key="10">
    <source>
        <dbReference type="ARBA" id="ARBA00022842"/>
    </source>
</evidence>
<feature type="transmembrane region" description="Helical" evidence="15">
    <location>
        <begin position="200"/>
        <end position="218"/>
    </location>
</feature>
<evidence type="ECO:0000256" key="7">
    <source>
        <dbReference type="ARBA" id="ARBA00022723"/>
    </source>
</evidence>
<comment type="subcellular location">
    <subcellularLocation>
        <location evidence="1">Cell membrane</location>
        <topology evidence="1">Multi-pass membrane protein</topology>
    </subcellularLocation>
</comment>
<feature type="domain" description="HMA" evidence="16">
    <location>
        <begin position="23"/>
        <end position="88"/>
    </location>
</feature>
<keyword evidence="7 15" id="KW-0479">Metal-binding</keyword>
<dbReference type="InterPro" id="IPR018303">
    <property type="entry name" value="ATPase_P-typ_P_site"/>
</dbReference>
<sequence length="750" mass="80899">MCNMCGGLAEYVVDESVERQNAKHYVLSVPNMSCGACISKIENSMRSLEGVYNARANLTLKRLIVETDETVDCQKLIDLLQENSFTAFRIEENDRTESEEDTRSKRLLRALAVAGFGAANIMLLSVSAWSGATDATRDLFHLISAVIAVPVVAYAGQPFFRSALGALRAGHVNMDVPISLAVLLALGMSIFQTLTSKPEAYFDAAAMLLFFLLIGRYLDQRMRSRAKSSVISLGKYATREAVEVLPSGETRLVAVSDIIKKMRLRIFAGARFPVDCKIVSGFSDVDRSMVTGESEAVALSPNMQIEAGALNLTGVLDVEAIEVADKSFLAEITRMLDAAEHGKGNYVRIADRMARIYTPAVHAFAFLAFTGWMITTHGDWEHSLLVAIAVLIVTCPCALGLAVPVAHVVAASRLVRNGILMRDGSALERLAEADFAVFDKTGTLTDGIKMVIGSDGMGAEEKPIIASLANCSTHPSAKGISDYLKGSGSVLLSDIEELPGKGIKAIWNGKEIRLGQMEWVLEITNRQNLNEAEKSTAFAIQGGNLVTFDYRENVRPSAYQTIKDLRSLGIGSTLLSGDTQATVERIARDMPLEQALSEHTPQAKLKFLEGLHAQSGLKTIMVGDGINDAPALAAAHVSFAPSSATDIGRQAADFILTRDDLSAITFARNIAVRTNRVVRQNFALALVYNCIAVPLAILGFVTPLIAAIAMSLSSIIVISNSLRLLRGENMIIDKQTVTATTHSPTEKLAA</sequence>
<dbReference type="EMBL" id="JBBMQO010000001">
    <property type="protein sequence ID" value="MEM5500261.1"/>
    <property type="molecule type" value="Genomic_DNA"/>
</dbReference>
<keyword evidence="12 15" id="KW-1133">Transmembrane helix</keyword>
<dbReference type="InterPro" id="IPR027256">
    <property type="entry name" value="P-typ_ATPase_IB"/>
</dbReference>
<keyword evidence="11" id="KW-1278">Translocase</keyword>
<proteinExistence type="inferred from homology"/>
<evidence type="ECO:0000256" key="13">
    <source>
        <dbReference type="ARBA" id="ARBA00023065"/>
    </source>
</evidence>
<evidence type="ECO:0000256" key="4">
    <source>
        <dbReference type="ARBA" id="ARBA00022475"/>
    </source>
</evidence>
<feature type="transmembrane region" description="Helical" evidence="15">
    <location>
        <begin position="386"/>
        <end position="412"/>
    </location>
</feature>
<dbReference type="PANTHER" id="PTHR43520">
    <property type="entry name" value="ATP7, ISOFORM B"/>
    <property type="match status" value="1"/>
</dbReference>
<keyword evidence="10" id="KW-0460">Magnesium</keyword>
<dbReference type="RefSeq" id="WP_342846317.1">
    <property type="nucleotide sequence ID" value="NZ_JBBMQO010000001.1"/>
</dbReference>
<gene>
    <name evidence="17" type="ORF">WNY59_01520</name>
</gene>
<evidence type="ECO:0000256" key="14">
    <source>
        <dbReference type="ARBA" id="ARBA00023136"/>
    </source>
</evidence>
<dbReference type="Proteomes" id="UP001477870">
    <property type="component" value="Unassembled WGS sequence"/>
</dbReference>
<accession>A0ABU9T2A9</accession>
<keyword evidence="3" id="KW-0813">Transport</keyword>
<feature type="transmembrane region" description="Helical" evidence="15">
    <location>
        <begin position="356"/>
        <end position="374"/>
    </location>
</feature>
<dbReference type="PROSITE" id="PS01229">
    <property type="entry name" value="COF_2"/>
    <property type="match status" value="1"/>
</dbReference>
<dbReference type="NCBIfam" id="TIGR01512">
    <property type="entry name" value="ATPase-IB2_Cd"/>
    <property type="match status" value="1"/>
</dbReference>
<dbReference type="InterPro" id="IPR059000">
    <property type="entry name" value="ATPase_P-type_domA"/>
</dbReference>
<dbReference type="NCBIfam" id="TIGR01525">
    <property type="entry name" value="ATPase-IB_hvy"/>
    <property type="match status" value="1"/>
</dbReference>
<dbReference type="InterPro" id="IPR023298">
    <property type="entry name" value="ATPase_P-typ_TM_dom_sf"/>
</dbReference>
<evidence type="ECO:0000256" key="3">
    <source>
        <dbReference type="ARBA" id="ARBA00022448"/>
    </source>
</evidence>
<keyword evidence="6 15" id="KW-0812">Transmembrane</keyword>
<dbReference type="Pfam" id="PF00403">
    <property type="entry name" value="HMA"/>
    <property type="match status" value="1"/>
</dbReference>
<evidence type="ECO:0000256" key="1">
    <source>
        <dbReference type="ARBA" id="ARBA00004651"/>
    </source>
</evidence>
<dbReference type="Gene3D" id="3.40.1110.10">
    <property type="entry name" value="Calcium-transporting ATPase, cytoplasmic domain N"/>
    <property type="match status" value="1"/>
</dbReference>
<evidence type="ECO:0000256" key="15">
    <source>
        <dbReference type="RuleBase" id="RU362081"/>
    </source>
</evidence>
<dbReference type="InterPro" id="IPR023214">
    <property type="entry name" value="HAD_sf"/>
</dbReference>
<feature type="transmembrane region" description="Helical" evidence="15">
    <location>
        <begin position="707"/>
        <end position="725"/>
    </location>
</feature>
<dbReference type="InterPro" id="IPR008250">
    <property type="entry name" value="ATPase_P-typ_transduc_dom_A_sf"/>
</dbReference>
<keyword evidence="5" id="KW-0597">Phosphoprotein</keyword>
<evidence type="ECO:0000256" key="6">
    <source>
        <dbReference type="ARBA" id="ARBA00022692"/>
    </source>
</evidence>
<keyword evidence="18" id="KW-1185">Reference proteome</keyword>
<dbReference type="InterPro" id="IPR001757">
    <property type="entry name" value="P_typ_ATPase"/>
</dbReference>
<evidence type="ECO:0000256" key="11">
    <source>
        <dbReference type="ARBA" id="ARBA00022967"/>
    </source>
</evidence>
<evidence type="ECO:0000256" key="9">
    <source>
        <dbReference type="ARBA" id="ARBA00022840"/>
    </source>
</evidence>
<comment type="similarity">
    <text evidence="2 15">Belongs to the cation transport ATPase (P-type) (TC 3.A.3) family. Type IB subfamily.</text>
</comment>
<dbReference type="Gene3D" id="3.40.50.1000">
    <property type="entry name" value="HAD superfamily/HAD-like"/>
    <property type="match status" value="1"/>
</dbReference>
<dbReference type="NCBIfam" id="TIGR01494">
    <property type="entry name" value="ATPase_P-type"/>
    <property type="match status" value="1"/>
</dbReference>
<evidence type="ECO:0000256" key="8">
    <source>
        <dbReference type="ARBA" id="ARBA00022741"/>
    </source>
</evidence>
<keyword evidence="9 15" id="KW-0067">ATP-binding</keyword>
<dbReference type="SUPFAM" id="SSF81653">
    <property type="entry name" value="Calcium ATPase, transduction domain A"/>
    <property type="match status" value="1"/>
</dbReference>
<dbReference type="PROSITE" id="PS00154">
    <property type="entry name" value="ATPASE_E1_E2"/>
    <property type="match status" value="1"/>
</dbReference>
<dbReference type="NCBIfam" id="TIGR01511">
    <property type="entry name" value="ATPase-IB1_Cu"/>
    <property type="match status" value="1"/>
</dbReference>
<keyword evidence="4 15" id="KW-1003">Cell membrane</keyword>
<name>A0ABU9T2A9_9HYPH</name>
<dbReference type="PRINTS" id="PR00119">
    <property type="entry name" value="CATATPASE"/>
</dbReference>
<dbReference type="Gene3D" id="2.70.150.10">
    <property type="entry name" value="Calcium-transporting ATPase, cytoplasmic transduction domain A"/>
    <property type="match status" value="1"/>
</dbReference>